<evidence type="ECO:0000313" key="1">
    <source>
        <dbReference type="EMBL" id="WMV58660.1"/>
    </source>
</evidence>
<keyword evidence="2" id="KW-1185">Reference proteome</keyword>
<proteinExistence type="predicted"/>
<dbReference type="Proteomes" id="UP001234989">
    <property type="component" value="Chromosome 12"/>
</dbReference>
<sequence length="87" mass="10697">MKKDIAGFVANCTNYQQVKVEHKKLRGLSQYIIIPTLKWEDLNMDFIFRLPRTRRQHHSIWVILDWMMKLDYFLIYSVENYAKLYLR</sequence>
<protein>
    <submittedName>
        <fullName evidence="1">Uncharacterized protein</fullName>
    </submittedName>
</protein>
<accession>A0AAF0V517</accession>
<name>A0AAF0V517_SOLVR</name>
<evidence type="ECO:0000313" key="2">
    <source>
        <dbReference type="Proteomes" id="UP001234989"/>
    </source>
</evidence>
<dbReference type="PANTHER" id="PTHR45835:SF91">
    <property type="entry name" value="RETROTRANSPOSON, TY3-GYPSY SUBCLASS-LIKE PROTEIN"/>
    <property type="match status" value="1"/>
</dbReference>
<dbReference type="PANTHER" id="PTHR45835">
    <property type="entry name" value="YALI0A06105P"/>
    <property type="match status" value="1"/>
</dbReference>
<reference evidence="1" key="1">
    <citation type="submission" date="2023-08" db="EMBL/GenBank/DDBJ databases">
        <title>A de novo genome assembly of Solanum verrucosum Schlechtendal, a Mexican diploid species geographically isolated from the other diploid A-genome species in potato relatives.</title>
        <authorList>
            <person name="Hosaka K."/>
        </authorList>
    </citation>
    <scope>NUCLEOTIDE SEQUENCE</scope>
    <source>
        <tissue evidence="1">Young leaves</tissue>
    </source>
</reference>
<dbReference type="AlphaFoldDB" id="A0AAF0V517"/>
<organism evidence="1 2">
    <name type="scientific">Solanum verrucosum</name>
    <dbReference type="NCBI Taxonomy" id="315347"/>
    <lineage>
        <taxon>Eukaryota</taxon>
        <taxon>Viridiplantae</taxon>
        <taxon>Streptophyta</taxon>
        <taxon>Embryophyta</taxon>
        <taxon>Tracheophyta</taxon>
        <taxon>Spermatophyta</taxon>
        <taxon>Magnoliopsida</taxon>
        <taxon>eudicotyledons</taxon>
        <taxon>Gunneridae</taxon>
        <taxon>Pentapetalae</taxon>
        <taxon>asterids</taxon>
        <taxon>lamiids</taxon>
        <taxon>Solanales</taxon>
        <taxon>Solanaceae</taxon>
        <taxon>Solanoideae</taxon>
        <taxon>Solaneae</taxon>
        <taxon>Solanum</taxon>
    </lineage>
</organism>
<dbReference type="EMBL" id="CP133623">
    <property type="protein sequence ID" value="WMV58660.1"/>
    <property type="molecule type" value="Genomic_DNA"/>
</dbReference>
<gene>
    <name evidence="1" type="ORF">MTR67_052045</name>
</gene>